<feature type="transmembrane region" description="Helical" evidence="8">
    <location>
        <begin position="40"/>
        <end position="65"/>
    </location>
</feature>
<dbReference type="Pfam" id="PF07690">
    <property type="entry name" value="MFS_1"/>
    <property type="match status" value="1"/>
</dbReference>
<dbReference type="EMBL" id="CAEY01000073">
    <property type="status" value="NOT_ANNOTATED_CDS"/>
    <property type="molecule type" value="Genomic_DNA"/>
</dbReference>
<dbReference type="InterPro" id="IPR020846">
    <property type="entry name" value="MFS_dom"/>
</dbReference>
<dbReference type="HOGENOM" id="CLU_001265_5_0_1"/>
<feature type="transmembrane region" description="Helical" evidence="8">
    <location>
        <begin position="416"/>
        <end position="437"/>
    </location>
</feature>
<feature type="transmembrane region" description="Helical" evidence="8">
    <location>
        <begin position="146"/>
        <end position="170"/>
    </location>
</feature>
<dbReference type="Gene3D" id="1.20.1250.20">
    <property type="entry name" value="MFS general substrate transporter like domains"/>
    <property type="match status" value="2"/>
</dbReference>
<accession>T1KGY7</accession>
<dbReference type="SUPFAM" id="SSF103473">
    <property type="entry name" value="MFS general substrate transporter"/>
    <property type="match status" value="1"/>
</dbReference>
<dbReference type="eggNOG" id="KOG2532">
    <property type="taxonomic scope" value="Eukaryota"/>
</dbReference>
<keyword evidence="6 8" id="KW-0472">Membrane</keyword>
<dbReference type="GO" id="GO:0016020">
    <property type="term" value="C:membrane"/>
    <property type="evidence" value="ECO:0007669"/>
    <property type="project" value="UniProtKB-SubCell"/>
</dbReference>
<name>T1KGY7_TETUR</name>
<comment type="subcellular location">
    <subcellularLocation>
        <location evidence="1">Membrane</location>
        <topology evidence="1">Multi-pass membrane protein</topology>
    </subcellularLocation>
</comment>
<evidence type="ECO:0000256" key="1">
    <source>
        <dbReference type="ARBA" id="ARBA00004141"/>
    </source>
</evidence>
<dbReference type="OMA" id="FVDCSNP"/>
<evidence type="ECO:0000256" key="5">
    <source>
        <dbReference type="ARBA" id="ARBA00022989"/>
    </source>
</evidence>
<evidence type="ECO:0000256" key="6">
    <source>
        <dbReference type="ARBA" id="ARBA00023136"/>
    </source>
</evidence>
<reference evidence="10" key="2">
    <citation type="submission" date="2015-06" db="UniProtKB">
        <authorList>
            <consortium name="EnsemblMetazoa"/>
        </authorList>
    </citation>
    <scope>IDENTIFICATION</scope>
</reference>
<evidence type="ECO:0000313" key="11">
    <source>
        <dbReference type="Proteomes" id="UP000015104"/>
    </source>
</evidence>
<feature type="transmembrane region" description="Helical" evidence="8">
    <location>
        <begin position="120"/>
        <end position="140"/>
    </location>
</feature>
<evidence type="ECO:0000256" key="8">
    <source>
        <dbReference type="SAM" id="Phobius"/>
    </source>
</evidence>
<evidence type="ECO:0000256" key="4">
    <source>
        <dbReference type="ARBA" id="ARBA00022847"/>
    </source>
</evidence>
<feature type="transmembrane region" description="Helical" evidence="8">
    <location>
        <begin position="317"/>
        <end position="342"/>
    </location>
</feature>
<evidence type="ECO:0000256" key="2">
    <source>
        <dbReference type="ARBA" id="ARBA00022448"/>
    </source>
</evidence>
<evidence type="ECO:0000256" key="7">
    <source>
        <dbReference type="SAM" id="MobiDB-lite"/>
    </source>
</evidence>
<dbReference type="EnsemblMetazoa" id="tetur11g02480.1">
    <property type="protein sequence ID" value="tetur11g02480.1"/>
    <property type="gene ID" value="tetur11g02480"/>
</dbReference>
<evidence type="ECO:0000256" key="3">
    <source>
        <dbReference type="ARBA" id="ARBA00022692"/>
    </source>
</evidence>
<keyword evidence="11" id="KW-1185">Reference proteome</keyword>
<organism evidence="10 11">
    <name type="scientific">Tetranychus urticae</name>
    <name type="common">Two-spotted spider mite</name>
    <dbReference type="NCBI Taxonomy" id="32264"/>
    <lineage>
        <taxon>Eukaryota</taxon>
        <taxon>Metazoa</taxon>
        <taxon>Ecdysozoa</taxon>
        <taxon>Arthropoda</taxon>
        <taxon>Chelicerata</taxon>
        <taxon>Arachnida</taxon>
        <taxon>Acari</taxon>
        <taxon>Acariformes</taxon>
        <taxon>Trombidiformes</taxon>
        <taxon>Prostigmata</taxon>
        <taxon>Eleutherengona</taxon>
        <taxon>Raphignathae</taxon>
        <taxon>Tetranychoidea</taxon>
        <taxon>Tetranychidae</taxon>
        <taxon>Tetranychus</taxon>
    </lineage>
</organism>
<dbReference type="PROSITE" id="PS50850">
    <property type="entry name" value="MFS"/>
    <property type="match status" value="1"/>
</dbReference>
<feature type="transmembrane region" description="Helical" evidence="8">
    <location>
        <begin position="449"/>
        <end position="469"/>
    </location>
</feature>
<keyword evidence="5 8" id="KW-1133">Transmembrane helix</keyword>
<keyword evidence="3 8" id="KW-0812">Transmembrane</keyword>
<keyword evidence="2" id="KW-0813">Transport</keyword>
<feature type="transmembrane region" description="Helical" evidence="8">
    <location>
        <begin position="379"/>
        <end position="395"/>
    </location>
</feature>
<feature type="transmembrane region" description="Helical" evidence="8">
    <location>
        <begin position="182"/>
        <end position="205"/>
    </location>
</feature>
<dbReference type="InterPro" id="IPR011701">
    <property type="entry name" value="MFS"/>
</dbReference>
<sequence>MSPPENQMTSNQNIGKSHEVDDRSTDSSNDSHQPRVPFRFYIAVFGLFSSLMCFSVRTIFSLAILDMLESDSETLNATGPPRPYKVRWTKAEQGVVLGAYSYTYAGFQIVSGRLSDKYDAAHVSTVAHILSLLCTALTPLSVYGGLGWAIAIRLIQGIVQAPMISTLYVIFSRWFPPNEVGLPIAGLQIGSNIGSALVMPITAWLCPLDSYWEGWPLSFYLFSCINAIFVILWMIFVTKNPKDNKWVSQAELDYIRSKRKDTEKKKMKVAWSAMLLSMPLWSVTISRAANSFAYMLMNFKAPQYLQDELNFDLKNNGFINGLFYIAIMTSMFSSASAAQWLIKKGYFSVTTTRKIFEFICNAGCAISTILIPFTGEDPWIKVFLLVMLMFMRGFSTAGDQSIISEMAPDASGLAYGISNTFSSSMGFLAPLIAGVIVDAHAGSAHPWDMVWISSGIVSMIGGTVFLLFATSEPQSWGNLDYEPGKSNKKRPVGRETSVIPSSEVYHVESDNLTLKRKKKEVATEIYTISNATPKIGSGTVEDKV</sequence>
<evidence type="ECO:0000313" key="10">
    <source>
        <dbReference type="EnsemblMetazoa" id="tetur11g02480.1"/>
    </source>
</evidence>
<dbReference type="OrthoDB" id="2985014at2759"/>
<feature type="compositionally biased region" description="Basic and acidic residues" evidence="7">
    <location>
        <begin position="16"/>
        <end position="25"/>
    </location>
</feature>
<gene>
    <name evidence="10" type="primary">107364301</name>
</gene>
<reference evidence="11" key="1">
    <citation type="submission" date="2011-08" db="EMBL/GenBank/DDBJ databases">
        <authorList>
            <person name="Rombauts S."/>
        </authorList>
    </citation>
    <scope>NUCLEOTIDE SEQUENCE</scope>
    <source>
        <strain evidence="11">London</strain>
    </source>
</reference>
<feature type="compositionally biased region" description="Polar residues" evidence="7">
    <location>
        <begin position="1"/>
        <end position="15"/>
    </location>
</feature>
<dbReference type="GO" id="GO:0015293">
    <property type="term" value="F:symporter activity"/>
    <property type="evidence" value="ECO:0007669"/>
    <property type="project" value="UniProtKB-KW"/>
</dbReference>
<protein>
    <recommendedName>
        <fullName evidence="9">Major facilitator superfamily (MFS) profile domain-containing protein</fullName>
    </recommendedName>
</protein>
<feature type="domain" description="Major facilitator superfamily (MFS) profile" evidence="9">
    <location>
        <begin position="39"/>
        <end position="473"/>
    </location>
</feature>
<feature type="transmembrane region" description="Helical" evidence="8">
    <location>
        <begin position="269"/>
        <end position="297"/>
    </location>
</feature>
<dbReference type="STRING" id="32264.T1KGY7"/>
<dbReference type="AlphaFoldDB" id="T1KGY7"/>
<evidence type="ECO:0000259" key="9">
    <source>
        <dbReference type="PROSITE" id="PS50850"/>
    </source>
</evidence>
<dbReference type="PANTHER" id="PTHR11662">
    <property type="entry name" value="SOLUTE CARRIER FAMILY 17"/>
    <property type="match status" value="1"/>
</dbReference>
<dbReference type="Proteomes" id="UP000015104">
    <property type="component" value="Unassembled WGS sequence"/>
</dbReference>
<feature type="transmembrane region" description="Helical" evidence="8">
    <location>
        <begin position="354"/>
        <end position="373"/>
    </location>
</feature>
<dbReference type="PANTHER" id="PTHR11662:SF399">
    <property type="entry name" value="FI19708P1-RELATED"/>
    <property type="match status" value="1"/>
</dbReference>
<dbReference type="KEGG" id="tut:107364301"/>
<dbReference type="InterPro" id="IPR050382">
    <property type="entry name" value="MFS_Na/Anion_cotransporter"/>
</dbReference>
<feature type="region of interest" description="Disordered" evidence="7">
    <location>
        <begin position="1"/>
        <end position="31"/>
    </location>
</feature>
<dbReference type="FunFam" id="1.20.1250.20:FF:000003">
    <property type="entry name" value="Solute carrier family 17 member 3"/>
    <property type="match status" value="1"/>
</dbReference>
<keyword evidence="4" id="KW-0769">Symport</keyword>
<feature type="transmembrane region" description="Helical" evidence="8">
    <location>
        <begin position="217"/>
        <end position="236"/>
    </location>
</feature>
<proteinExistence type="predicted"/>
<dbReference type="InterPro" id="IPR036259">
    <property type="entry name" value="MFS_trans_sf"/>
</dbReference>
<dbReference type="GO" id="GO:0006820">
    <property type="term" value="P:monoatomic anion transport"/>
    <property type="evidence" value="ECO:0007669"/>
    <property type="project" value="TreeGrafter"/>
</dbReference>